<evidence type="ECO:0000256" key="6">
    <source>
        <dbReference type="ARBA" id="ARBA00023242"/>
    </source>
</evidence>
<feature type="compositionally biased region" description="Basic residues" evidence="8">
    <location>
        <begin position="206"/>
        <end position="223"/>
    </location>
</feature>
<evidence type="ECO:0000313" key="10">
    <source>
        <dbReference type="Proteomes" id="UP000008065"/>
    </source>
</evidence>
<feature type="compositionally biased region" description="Low complexity" evidence="8">
    <location>
        <begin position="32"/>
        <end position="45"/>
    </location>
</feature>
<evidence type="ECO:0000256" key="3">
    <source>
        <dbReference type="ARBA" id="ARBA00022853"/>
    </source>
</evidence>
<dbReference type="AlphaFoldDB" id="F8MJ59"/>
<dbReference type="InterPro" id="IPR012423">
    <property type="entry name" value="Eaf7/MRGBP"/>
</dbReference>
<gene>
    <name evidence="9" type="ORF">NEUTE1DRAFT_80387</name>
</gene>
<dbReference type="GO" id="GO:0006357">
    <property type="term" value="P:regulation of transcription by RNA polymerase II"/>
    <property type="evidence" value="ECO:0007669"/>
    <property type="project" value="TreeGrafter"/>
</dbReference>
<name>F8MJ59_NEUT8</name>
<evidence type="ECO:0000256" key="5">
    <source>
        <dbReference type="ARBA" id="ARBA00023163"/>
    </source>
</evidence>
<dbReference type="PANTHER" id="PTHR13581">
    <property type="entry name" value="MRG-BINDING PROTEIN"/>
    <property type="match status" value="1"/>
</dbReference>
<feature type="compositionally biased region" description="Polar residues" evidence="8">
    <location>
        <begin position="183"/>
        <end position="201"/>
    </location>
</feature>
<evidence type="ECO:0000256" key="7">
    <source>
        <dbReference type="ARBA" id="ARBA00025178"/>
    </source>
</evidence>
<evidence type="ECO:0008006" key="11">
    <source>
        <dbReference type="Google" id="ProtNLM"/>
    </source>
</evidence>
<dbReference type="KEGG" id="nte:NEUTE1DRAFT80387"/>
<evidence type="ECO:0000256" key="8">
    <source>
        <dbReference type="SAM" id="MobiDB-lite"/>
    </source>
</evidence>
<accession>F8MJ59</accession>
<dbReference type="PANTHER" id="PTHR13581:SF5">
    <property type="entry name" value="MRG_MORF4L-BINDING PROTEIN"/>
    <property type="match status" value="1"/>
</dbReference>
<keyword evidence="10" id="KW-1185">Reference proteome</keyword>
<reference evidence="10" key="1">
    <citation type="journal article" date="2011" name="Genetics">
        <title>Massive changes in genome architecture accompany the transition to self-fertility in the filamentous fungus Neurospora tetrasperma.</title>
        <authorList>
            <person name="Ellison C.E."/>
            <person name="Stajich J.E."/>
            <person name="Jacobson D.J."/>
            <person name="Natvig D.O."/>
            <person name="Lapidus A."/>
            <person name="Foster B."/>
            <person name="Aerts A."/>
            <person name="Riley R."/>
            <person name="Lindquist E.A."/>
            <person name="Grigoriev I.V."/>
            <person name="Taylor J.W."/>
        </authorList>
    </citation>
    <scope>NUCLEOTIDE SEQUENCE [LARGE SCALE GENOMIC DNA]</scope>
    <source>
        <strain evidence="10">FGSC 2508 / P0657</strain>
    </source>
</reference>
<dbReference type="HOGENOM" id="CLU_050564_0_0_1"/>
<feature type="compositionally biased region" description="Low complexity" evidence="8">
    <location>
        <begin position="9"/>
        <end position="21"/>
    </location>
</feature>
<dbReference type="Proteomes" id="UP000008065">
    <property type="component" value="Unassembled WGS sequence"/>
</dbReference>
<evidence type="ECO:0000256" key="4">
    <source>
        <dbReference type="ARBA" id="ARBA00023015"/>
    </source>
</evidence>
<feature type="compositionally biased region" description="Acidic residues" evidence="8">
    <location>
        <begin position="228"/>
        <end position="258"/>
    </location>
</feature>
<keyword evidence="4" id="KW-0805">Transcription regulation</keyword>
<dbReference type="RefSeq" id="XP_009850093.1">
    <property type="nucleotide sequence ID" value="XM_009851791.1"/>
</dbReference>
<dbReference type="VEuPathDB" id="FungiDB:NEUTE1DRAFT_80387"/>
<evidence type="ECO:0000313" key="9">
    <source>
        <dbReference type="EMBL" id="EGO59903.1"/>
    </source>
</evidence>
<dbReference type="OrthoDB" id="5595141at2759"/>
<protein>
    <recommendedName>
        <fullName evidence="11">CT20-domain-containing protein</fullName>
    </recommendedName>
</protein>
<dbReference type="GeneID" id="20830285"/>
<dbReference type="GO" id="GO:0006325">
    <property type="term" value="P:chromatin organization"/>
    <property type="evidence" value="ECO:0007669"/>
    <property type="project" value="UniProtKB-KW"/>
</dbReference>
<dbReference type="GO" id="GO:0005634">
    <property type="term" value="C:nucleus"/>
    <property type="evidence" value="ECO:0007669"/>
    <property type="project" value="UniProtKB-SubCell"/>
</dbReference>
<proteinExistence type="inferred from homology"/>
<comment type="function">
    <text evidence="7">Component of the NuA4 histone acetyltransferase complex which is involved in transcriptional activation of selected genes principally by acetylation of nucleosomal histone H4 and H2A. The NuA4 complex is also involved in DNA repair.</text>
</comment>
<evidence type="ECO:0000256" key="1">
    <source>
        <dbReference type="ARBA" id="ARBA00004123"/>
    </source>
</evidence>
<comment type="subcellular location">
    <subcellularLocation>
        <location evidence="1">Nucleus</location>
    </subcellularLocation>
</comment>
<feature type="region of interest" description="Disordered" evidence="8">
    <location>
        <begin position="1"/>
        <end position="61"/>
    </location>
</feature>
<feature type="region of interest" description="Disordered" evidence="8">
    <location>
        <begin position="119"/>
        <end position="289"/>
    </location>
</feature>
<keyword evidence="3" id="KW-0156">Chromatin regulator</keyword>
<dbReference type="EMBL" id="GL891303">
    <property type="protein sequence ID" value="EGO59903.1"/>
    <property type="molecule type" value="Genomic_DNA"/>
</dbReference>
<keyword evidence="5" id="KW-0804">Transcription</keyword>
<keyword evidence="6" id="KW-0539">Nucleus</keyword>
<comment type="similarity">
    <text evidence="2">Belongs to the EAF7 family.</text>
</comment>
<evidence type="ECO:0000256" key="2">
    <source>
        <dbReference type="ARBA" id="ARBA00007117"/>
    </source>
</evidence>
<feature type="compositionally biased region" description="Basic and acidic residues" evidence="8">
    <location>
        <begin position="119"/>
        <end position="143"/>
    </location>
</feature>
<feature type="compositionally biased region" description="Basic residues" evidence="8">
    <location>
        <begin position="266"/>
        <end position="289"/>
    </location>
</feature>
<dbReference type="GO" id="GO:0035267">
    <property type="term" value="C:NuA4 histone acetyltransferase complex"/>
    <property type="evidence" value="ECO:0007669"/>
    <property type="project" value="TreeGrafter"/>
</dbReference>
<organism evidence="9 10">
    <name type="scientific">Neurospora tetrasperma (strain FGSC 2508 / ATCC MYA-4615 / P0657)</name>
    <dbReference type="NCBI Taxonomy" id="510951"/>
    <lineage>
        <taxon>Eukaryota</taxon>
        <taxon>Fungi</taxon>
        <taxon>Dikarya</taxon>
        <taxon>Ascomycota</taxon>
        <taxon>Pezizomycotina</taxon>
        <taxon>Sordariomycetes</taxon>
        <taxon>Sordariomycetidae</taxon>
        <taxon>Sordariales</taxon>
        <taxon>Sordariaceae</taxon>
        <taxon>Neurospora</taxon>
    </lineage>
</organism>
<dbReference type="Pfam" id="PF07904">
    <property type="entry name" value="Eaf7"/>
    <property type="match status" value="1"/>
</dbReference>
<sequence>MPPKKKGGRSSTAAATPSTATPRDDDAMDIDTPAAGTTPVPVAPVAQPPKPKFDPNDPWTDDQVASLFKGVIRWKPAAISEHLRNHGFDPFKNPHTRIPGIWAKLRTFYDLDAIDERENSLDPPEEWGKPRRYKDFSLPRDDYGDLMLQAALAPPGNPPSSPAEWDPNEPSDERKKRKRTEAGTKTRSSTVEDTDNETSAPSPVRKSARGARSAKRAASKARKTKEESPDEDESEEEASDEEEESGDEEEASDEEEAEASTAKTARGTRARPAPKAKPVARGRSRPSRR</sequence>